<accession>A0A7C1CCM7</accession>
<dbReference type="EMBL" id="DSAY01000071">
    <property type="protein sequence ID" value="HDP14862.1"/>
    <property type="molecule type" value="Genomic_DNA"/>
</dbReference>
<sequence>MWFRRGISPVIATVFAVRLRSGCRL</sequence>
<protein>
    <submittedName>
        <fullName evidence="1">Uncharacterized protein</fullName>
    </submittedName>
</protein>
<gene>
    <name evidence="1" type="ORF">ENN26_03685</name>
</gene>
<comment type="caution">
    <text evidence="1">The sequence shown here is derived from an EMBL/GenBank/DDBJ whole genome shotgun (WGS) entry which is preliminary data.</text>
</comment>
<dbReference type="AlphaFoldDB" id="A0A7C1CCM7"/>
<proteinExistence type="predicted"/>
<evidence type="ECO:0000313" key="1">
    <source>
        <dbReference type="EMBL" id="HDP14862.1"/>
    </source>
</evidence>
<name>A0A7C1CCM7_9CREN</name>
<reference evidence="1" key="1">
    <citation type="journal article" date="2020" name="mSystems">
        <title>Genome- and Community-Level Interaction Insights into Carbon Utilization and Element Cycling Functions of Hydrothermarchaeota in Hydrothermal Sediment.</title>
        <authorList>
            <person name="Zhou Z."/>
            <person name="Liu Y."/>
            <person name="Xu W."/>
            <person name="Pan J."/>
            <person name="Luo Z.H."/>
            <person name="Li M."/>
        </authorList>
    </citation>
    <scope>NUCLEOTIDE SEQUENCE [LARGE SCALE GENOMIC DNA]</scope>
    <source>
        <strain evidence="1">SpSt-116</strain>
    </source>
</reference>
<organism evidence="1">
    <name type="scientific">Thermofilum adornatum</name>
    <dbReference type="NCBI Taxonomy" id="1365176"/>
    <lineage>
        <taxon>Archaea</taxon>
        <taxon>Thermoproteota</taxon>
        <taxon>Thermoprotei</taxon>
        <taxon>Thermofilales</taxon>
        <taxon>Thermofilaceae</taxon>
        <taxon>Thermofilum</taxon>
    </lineage>
</organism>